<comment type="caution">
    <text evidence="2">The sequence shown here is derived from an EMBL/GenBank/DDBJ whole genome shotgun (WGS) entry which is preliminary data.</text>
</comment>
<keyword evidence="1" id="KW-0812">Transmembrane</keyword>
<keyword evidence="2" id="KW-0328">Glycosyltransferase</keyword>
<evidence type="ECO:0000256" key="1">
    <source>
        <dbReference type="SAM" id="Phobius"/>
    </source>
</evidence>
<evidence type="ECO:0000313" key="2">
    <source>
        <dbReference type="EMBL" id="MFD1875275.1"/>
    </source>
</evidence>
<dbReference type="PANTHER" id="PTHR43646:SF3">
    <property type="entry name" value="SLR1566 PROTEIN"/>
    <property type="match status" value="1"/>
</dbReference>
<protein>
    <submittedName>
        <fullName evidence="2">Glycosyltransferase family 2 protein</fullName>
        <ecNumber evidence="2">2.4.-.-</ecNumber>
    </submittedName>
</protein>
<accession>A0ABW4R1V6</accession>
<reference evidence="3" key="1">
    <citation type="journal article" date="2019" name="Int. J. Syst. Evol. Microbiol.">
        <title>The Global Catalogue of Microorganisms (GCM) 10K type strain sequencing project: providing services to taxonomists for standard genome sequencing and annotation.</title>
        <authorList>
            <consortium name="The Broad Institute Genomics Platform"/>
            <consortium name="The Broad Institute Genome Sequencing Center for Infectious Disease"/>
            <person name="Wu L."/>
            <person name="Ma J."/>
        </authorList>
    </citation>
    <scope>NUCLEOTIDE SEQUENCE [LARGE SCALE GENOMIC DNA]</scope>
    <source>
        <strain evidence="3">CGMCC 1.15795</strain>
    </source>
</reference>
<dbReference type="RefSeq" id="WP_382317804.1">
    <property type="nucleotide sequence ID" value="NZ_JBHUFD010000018.1"/>
</dbReference>
<dbReference type="Gene3D" id="3.90.550.10">
    <property type="entry name" value="Spore Coat Polysaccharide Biosynthesis Protein SpsA, Chain A"/>
    <property type="match status" value="1"/>
</dbReference>
<name>A0ABW4R1V6_9BACT</name>
<feature type="transmembrane region" description="Helical" evidence="1">
    <location>
        <begin position="6"/>
        <end position="24"/>
    </location>
</feature>
<organism evidence="2 3">
    <name type="scientific">Hymenobacter bucti</name>
    <dbReference type="NCBI Taxonomy" id="1844114"/>
    <lineage>
        <taxon>Bacteria</taxon>
        <taxon>Pseudomonadati</taxon>
        <taxon>Bacteroidota</taxon>
        <taxon>Cytophagia</taxon>
        <taxon>Cytophagales</taxon>
        <taxon>Hymenobacteraceae</taxon>
        <taxon>Hymenobacter</taxon>
    </lineage>
</organism>
<evidence type="ECO:0000313" key="3">
    <source>
        <dbReference type="Proteomes" id="UP001597197"/>
    </source>
</evidence>
<dbReference type="SUPFAM" id="SSF53448">
    <property type="entry name" value="Nucleotide-diphospho-sugar transferases"/>
    <property type="match status" value="1"/>
</dbReference>
<keyword evidence="1" id="KW-1133">Transmembrane helix</keyword>
<dbReference type="InterPro" id="IPR029044">
    <property type="entry name" value="Nucleotide-diphossugar_trans"/>
</dbReference>
<keyword evidence="3" id="KW-1185">Reference proteome</keyword>
<sequence length="374" mass="39702">MMSVLVYGCTIYCALWLAWLGYIMRRLATRAGAPAPGPLPAPLPRVSILIAARNEEAALPRCLASVRALDYPAHLLEVLVGDDASTDRTRAVAEAALQGFGGTYQVVTITATLGQARGKANVLAHLAHLATTDYFLLTDADIAVPATWVPGLLAHAAPRVGTVTGLTVVQGPGLLAKLQGVDWLLSLAAIQVATDSGQPMTAMGNNMLVTRAAYQATGGYEALPATIVEDFALFEAVNAQGYGFRQLFEPAVRAASLPAGAWAALLRQRLRWLRGVAALPGRVQAGLVLFSGYWLAAVGLLLAGRPSWALGVMVLKIGAQALMLRVATRRAGLPMPAVPVVVGYEFFSVALTTHLALRRLFGRRGVAWKGRHYH</sequence>
<dbReference type="Proteomes" id="UP001597197">
    <property type="component" value="Unassembled WGS sequence"/>
</dbReference>
<keyword evidence="1" id="KW-0472">Membrane</keyword>
<dbReference type="Pfam" id="PF13641">
    <property type="entry name" value="Glyco_tranf_2_3"/>
    <property type="match status" value="1"/>
</dbReference>
<dbReference type="GO" id="GO:0016757">
    <property type="term" value="F:glycosyltransferase activity"/>
    <property type="evidence" value="ECO:0007669"/>
    <property type="project" value="UniProtKB-KW"/>
</dbReference>
<gene>
    <name evidence="2" type="ORF">ACFSDX_22770</name>
</gene>
<proteinExistence type="predicted"/>
<keyword evidence="2" id="KW-0808">Transferase</keyword>
<dbReference type="EMBL" id="JBHUFD010000018">
    <property type="protein sequence ID" value="MFD1875275.1"/>
    <property type="molecule type" value="Genomic_DNA"/>
</dbReference>
<dbReference type="PANTHER" id="PTHR43646">
    <property type="entry name" value="GLYCOSYLTRANSFERASE"/>
    <property type="match status" value="1"/>
</dbReference>
<dbReference type="EC" id="2.4.-.-" evidence="2"/>